<dbReference type="GO" id="GO:0034599">
    <property type="term" value="P:cellular response to oxidative stress"/>
    <property type="evidence" value="ECO:0007669"/>
    <property type="project" value="TreeGrafter"/>
</dbReference>
<dbReference type="PANTHER" id="PTHR45694">
    <property type="entry name" value="GLUTAREDOXIN 2"/>
    <property type="match status" value="1"/>
</dbReference>
<dbReference type="InterPro" id="IPR036249">
    <property type="entry name" value="Thioredoxin-like_sf"/>
</dbReference>
<dbReference type="RefSeq" id="XP_037141846.1">
    <property type="nucleotide sequence ID" value="XM_037285951.1"/>
</dbReference>
<evidence type="ECO:0000256" key="6">
    <source>
        <dbReference type="ARBA" id="ARBA00035808"/>
    </source>
</evidence>
<evidence type="ECO:0000256" key="5">
    <source>
        <dbReference type="ARBA" id="ARBA00023284"/>
    </source>
</evidence>
<proteinExistence type="predicted"/>
<feature type="domain" description="Glutaredoxin" evidence="9">
    <location>
        <begin position="52"/>
        <end position="118"/>
    </location>
</feature>
<keyword evidence="3" id="KW-0249">Electron transport</keyword>
<dbReference type="FunFam" id="3.40.30.10:FF:000026">
    <property type="entry name" value="Glutaredoxin 2"/>
    <property type="match status" value="1"/>
</dbReference>
<dbReference type="InterPro" id="IPR011899">
    <property type="entry name" value="Glutaredoxin_euk/vir"/>
</dbReference>
<comment type="catalytic activity">
    <reaction evidence="1">
        <text>2 glutathione + H2O2 = glutathione disulfide + 2 H2O</text>
        <dbReference type="Rhea" id="RHEA:16833"/>
        <dbReference type="ChEBI" id="CHEBI:15377"/>
        <dbReference type="ChEBI" id="CHEBI:16240"/>
        <dbReference type="ChEBI" id="CHEBI:57925"/>
        <dbReference type="ChEBI" id="CHEBI:58297"/>
        <dbReference type="EC" id="1.11.1.9"/>
    </reaction>
</comment>
<keyword evidence="2" id="KW-0813">Transport</keyword>
<dbReference type="InterPro" id="IPR011767">
    <property type="entry name" value="GLR_AS"/>
</dbReference>
<dbReference type="AlphaFoldDB" id="A0A7H9AV28"/>
<evidence type="ECO:0000256" key="3">
    <source>
        <dbReference type="ARBA" id="ARBA00022982"/>
    </source>
</evidence>
<dbReference type="GeneID" id="59233754"/>
<keyword evidence="11" id="KW-1185">Reference proteome</keyword>
<evidence type="ECO:0000256" key="4">
    <source>
        <dbReference type="ARBA" id="ARBA00023157"/>
    </source>
</evidence>
<evidence type="ECO:0000259" key="9">
    <source>
        <dbReference type="Pfam" id="PF00462"/>
    </source>
</evidence>
<evidence type="ECO:0000256" key="2">
    <source>
        <dbReference type="ARBA" id="ARBA00022448"/>
    </source>
</evidence>
<name>A0A7H9AV28_ZYGMR</name>
<dbReference type="GO" id="GO:0015038">
    <property type="term" value="F:glutathione disulfide oxidoreductase activity"/>
    <property type="evidence" value="ECO:0007669"/>
    <property type="project" value="TreeGrafter"/>
</dbReference>
<dbReference type="SUPFAM" id="SSF52833">
    <property type="entry name" value="Thioredoxin-like"/>
    <property type="match status" value="1"/>
</dbReference>
<dbReference type="GO" id="GO:0004364">
    <property type="term" value="F:glutathione transferase activity"/>
    <property type="evidence" value="ECO:0007669"/>
    <property type="project" value="UniProtKB-EC"/>
</dbReference>
<comment type="catalytic activity">
    <reaction evidence="7">
        <text>RX + glutathione = an S-substituted glutathione + a halide anion + H(+)</text>
        <dbReference type="Rhea" id="RHEA:16437"/>
        <dbReference type="ChEBI" id="CHEBI:15378"/>
        <dbReference type="ChEBI" id="CHEBI:16042"/>
        <dbReference type="ChEBI" id="CHEBI:17792"/>
        <dbReference type="ChEBI" id="CHEBI:57925"/>
        <dbReference type="ChEBI" id="CHEBI:90779"/>
        <dbReference type="EC" id="2.5.1.18"/>
    </reaction>
</comment>
<evidence type="ECO:0000256" key="1">
    <source>
        <dbReference type="ARBA" id="ARBA00000217"/>
    </source>
</evidence>
<dbReference type="KEGG" id="zmk:HG535_0A00570"/>
<accession>A0A7H9AV28</accession>
<dbReference type="InterPro" id="IPR002109">
    <property type="entry name" value="Glutaredoxin"/>
</dbReference>
<keyword evidence="8" id="KW-0812">Transmembrane</keyword>
<dbReference type="Proteomes" id="UP000509704">
    <property type="component" value="Chromosome 1"/>
</dbReference>
<sequence length="142" mass="15931">MGFDISSFVPLVIILLVTNFLTRRYLNSGFQKKMVSQDTIKKVKDLIAEKKVFVASKTYCPYCQATLRTLFEEYKVPKEKSVVLQLDTIDDGADIQEALKEINGQKTVPNIYIDGKHVGGNSDLEELKSSGKLDALLKDVLN</sequence>
<dbReference type="OrthoDB" id="418495at2759"/>
<evidence type="ECO:0000256" key="7">
    <source>
        <dbReference type="ARBA" id="ARBA00047960"/>
    </source>
</evidence>
<keyword evidence="8" id="KW-1133">Transmembrane helix</keyword>
<evidence type="ECO:0000256" key="8">
    <source>
        <dbReference type="SAM" id="Phobius"/>
    </source>
</evidence>
<dbReference type="EMBL" id="CP058604">
    <property type="protein sequence ID" value="QLG70118.1"/>
    <property type="molecule type" value="Genomic_DNA"/>
</dbReference>
<dbReference type="CDD" id="cd03419">
    <property type="entry name" value="GRX_GRXh_1_2_like"/>
    <property type="match status" value="1"/>
</dbReference>
<dbReference type="Gene3D" id="3.40.30.10">
    <property type="entry name" value="Glutaredoxin"/>
    <property type="match status" value="1"/>
</dbReference>
<evidence type="ECO:0000313" key="10">
    <source>
        <dbReference type="EMBL" id="QLG70118.1"/>
    </source>
</evidence>
<dbReference type="PANTHER" id="PTHR45694:SF18">
    <property type="entry name" value="GLUTAREDOXIN-1-RELATED"/>
    <property type="match status" value="1"/>
</dbReference>
<protein>
    <recommendedName>
        <fullName evidence="9">Glutaredoxin domain-containing protein</fullName>
    </recommendedName>
</protein>
<dbReference type="GO" id="GO:0005737">
    <property type="term" value="C:cytoplasm"/>
    <property type="evidence" value="ECO:0007669"/>
    <property type="project" value="TreeGrafter"/>
</dbReference>
<keyword evidence="5" id="KW-0676">Redox-active center</keyword>
<feature type="transmembrane region" description="Helical" evidence="8">
    <location>
        <begin position="6"/>
        <end position="26"/>
    </location>
</feature>
<keyword evidence="4" id="KW-1015">Disulfide bond</keyword>
<comment type="catalytic activity">
    <reaction evidence="6">
        <text>1-chloro-2,4-dinitrobenzene + glutathione = 2,4-dinitrophenyl-S-glutathione + chloride + H(+)</text>
        <dbReference type="Rhea" id="RHEA:51220"/>
        <dbReference type="ChEBI" id="CHEBI:15378"/>
        <dbReference type="ChEBI" id="CHEBI:17996"/>
        <dbReference type="ChEBI" id="CHEBI:34718"/>
        <dbReference type="ChEBI" id="CHEBI:57925"/>
        <dbReference type="ChEBI" id="CHEBI:133977"/>
        <dbReference type="EC" id="2.5.1.18"/>
    </reaction>
</comment>
<evidence type="ECO:0000313" key="11">
    <source>
        <dbReference type="Proteomes" id="UP000509704"/>
    </source>
</evidence>
<dbReference type="PROSITE" id="PS51354">
    <property type="entry name" value="GLUTAREDOXIN_2"/>
    <property type="match status" value="1"/>
</dbReference>
<reference evidence="10 11" key="1">
    <citation type="submission" date="2020-07" db="EMBL/GenBank/DDBJ databases">
        <title>The yeast mating-type switching endonuclease HO is a domesticated member of an unorthodox homing genetic element family.</title>
        <authorList>
            <person name="Coughlan A.Y."/>
            <person name="Lombardi L."/>
            <person name="Braun-Galleani S."/>
            <person name="Martos A.R."/>
            <person name="Galeote V."/>
            <person name="Bigey F."/>
            <person name="Dequin S."/>
            <person name="Byrne K.P."/>
            <person name="Wolfe K.H."/>
        </authorList>
    </citation>
    <scope>NUCLEOTIDE SEQUENCE [LARGE SCALE GENOMIC DNA]</scope>
    <source>
        <strain evidence="10 11">NRRL Y-6702</strain>
    </source>
</reference>
<dbReference type="GO" id="GO:0004602">
    <property type="term" value="F:glutathione peroxidase activity"/>
    <property type="evidence" value="ECO:0007669"/>
    <property type="project" value="UniProtKB-EC"/>
</dbReference>
<dbReference type="PRINTS" id="PR00160">
    <property type="entry name" value="GLUTAREDOXIN"/>
</dbReference>
<dbReference type="GO" id="GO:0005634">
    <property type="term" value="C:nucleus"/>
    <property type="evidence" value="ECO:0007669"/>
    <property type="project" value="TreeGrafter"/>
</dbReference>
<organism evidence="10 11">
    <name type="scientific">Zygotorulaspora mrakii</name>
    <name type="common">Zygosaccharomyces mrakii</name>
    <dbReference type="NCBI Taxonomy" id="42260"/>
    <lineage>
        <taxon>Eukaryota</taxon>
        <taxon>Fungi</taxon>
        <taxon>Dikarya</taxon>
        <taxon>Ascomycota</taxon>
        <taxon>Saccharomycotina</taxon>
        <taxon>Saccharomycetes</taxon>
        <taxon>Saccharomycetales</taxon>
        <taxon>Saccharomycetaceae</taxon>
        <taxon>Zygotorulaspora</taxon>
    </lineage>
</organism>
<dbReference type="InterPro" id="IPR014025">
    <property type="entry name" value="Glutaredoxin_subgr"/>
</dbReference>
<dbReference type="PROSITE" id="PS00195">
    <property type="entry name" value="GLUTAREDOXIN_1"/>
    <property type="match status" value="1"/>
</dbReference>
<keyword evidence="8" id="KW-0472">Membrane</keyword>
<gene>
    <name evidence="10" type="ORF">HG535_0A00570</name>
</gene>
<dbReference type="Pfam" id="PF00462">
    <property type="entry name" value="Glutaredoxin"/>
    <property type="match status" value="1"/>
</dbReference>
<dbReference type="NCBIfam" id="TIGR02180">
    <property type="entry name" value="GRX_euk"/>
    <property type="match status" value="1"/>
</dbReference>